<keyword evidence="5 6" id="KW-0408">Iron</keyword>
<dbReference type="GO" id="GO:0016705">
    <property type="term" value="F:oxidoreductase activity, acting on paired donors, with incorporation or reduction of molecular oxygen"/>
    <property type="evidence" value="ECO:0007669"/>
    <property type="project" value="InterPro"/>
</dbReference>
<dbReference type="Proteomes" id="UP000076871">
    <property type="component" value="Unassembled WGS sequence"/>
</dbReference>
<dbReference type="CDD" id="cd11041">
    <property type="entry name" value="CYP503A1-like"/>
    <property type="match status" value="1"/>
</dbReference>
<comment type="similarity">
    <text evidence="2 7">Belongs to the cytochrome P450 family.</text>
</comment>
<dbReference type="GeneID" id="63826851"/>
<feature type="binding site" description="axial binding residue" evidence="6">
    <location>
        <position position="439"/>
    </location>
    <ligand>
        <name>heme</name>
        <dbReference type="ChEBI" id="CHEBI:30413"/>
    </ligand>
    <ligandPart>
        <name>Fe</name>
        <dbReference type="ChEBI" id="CHEBI:18248"/>
    </ligandPart>
</feature>
<dbReference type="InParanoid" id="A0A165C542"/>
<dbReference type="PRINTS" id="PR00465">
    <property type="entry name" value="EP450IV"/>
</dbReference>
<keyword evidence="4 7" id="KW-0560">Oxidoreductase</keyword>
<dbReference type="GO" id="GO:0005506">
    <property type="term" value="F:iron ion binding"/>
    <property type="evidence" value="ECO:0007669"/>
    <property type="project" value="InterPro"/>
</dbReference>
<dbReference type="GO" id="GO:0004497">
    <property type="term" value="F:monooxygenase activity"/>
    <property type="evidence" value="ECO:0007669"/>
    <property type="project" value="UniProtKB-KW"/>
</dbReference>
<dbReference type="InterPro" id="IPR001128">
    <property type="entry name" value="Cyt_P450"/>
</dbReference>
<dbReference type="STRING" id="1314785.A0A165C542"/>
<dbReference type="InterPro" id="IPR036396">
    <property type="entry name" value="Cyt_P450_sf"/>
</dbReference>
<keyword evidence="3 6" id="KW-0479">Metal-binding</keyword>
<comment type="cofactor">
    <cofactor evidence="1 6">
        <name>heme</name>
        <dbReference type="ChEBI" id="CHEBI:30413"/>
    </cofactor>
</comment>
<evidence type="ECO:0000256" key="7">
    <source>
        <dbReference type="RuleBase" id="RU000461"/>
    </source>
</evidence>
<evidence type="ECO:0000313" key="8">
    <source>
        <dbReference type="EMBL" id="KZT02220.1"/>
    </source>
</evidence>
<evidence type="ECO:0000256" key="3">
    <source>
        <dbReference type="ARBA" id="ARBA00022723"/>
    </source>
</evidence>
<sequence length="503" mass="56808">MNDTLPIVCALLAALAGLALVRWRFDPLYSIPTVGPSAPFLSYLGAYRYYRHAPEVLQEGYSRYKVFKVAMVDRWLVVVSGSDMNEELCKVPDSHMNFEEALREFIQTKYTIAPDAEKYPIYMAAIRGPLTRNLGVVFADLADEVQTAFKEVLPVQGDEWVAVPVIRSMAKIVAHATNRVFVGLPFCRNEEYLNTVVNFTFDVVKGRIILSYVPQLFKGIVGSMLPWSKIAIRKVGIFIKPIVEERLRNLREYGDGWADKPNDYLMWLMDEAKKTGGSPDVVVSAVLASNFAAVHTSSNSITHAIYHLAANPEYMQPMREEIEAVIKEQGWTKVAVGKMWKLDSFMRESQRINGIVSIAVMRKVLQDYTLSDGTYLPAGTLVAGAALATHYDEKHYKRADVFEPFRFSDMRAEESERTKHQFASTSPTYIPFGHGKHACPGRFFAANKLKLMMAHIILNYDVKLEGTTTRPANWTCWHDNLPACDAKVLFRKRQAVIAAESQR</sequence>
<evidence type="ECO:0000256" key="4">
    <source>
        <dbReference type="ARBA" id="ARBA00023002"/>
    </source>
</evidence>
<dbReference type="GO" id="GO:0020037">
    <property type="term" value="F:heme binding"/>
    <property type="evidence" value="ECO:0007669"/>
    <property type="project" value="InterPro"/>
</dbReference>
<dbReference type="PANTHER" id="PTHR46206">
    <property type="entry name" value="CYTOCHROME P450"/>
    <property type="match status" value="1"/>
</dbReference>
<dbReference type="Gene3D" id="1.10.630.10">
    <property type="entry name" value="Cytochrome P450"/>
    <property type="match status" value="1"/>
</dbReference>
<accession>A0A165C542</accession>
<dbReference type="Pfam" id="PF00067">
    <property type="entry name" value="p450"/>
    <property type="match status" value="1"/>
</dbReference>
<proteinExistence type="inferred from homology"/>
<dbReference type="InterPro" id="IPR017972">
    <property type="entry name" value="Cyt_P450_CS"/>
</dbReference>
<keyword evidence="7" id="KW-0503">Monooxygenase</keyword>
<name>A0A165C542_9APHY</name>
<reference evidence="8 9" key="1">
    <citation type="journal article" date="2016" name="Mol. Biol. Evol.">
        <title>Comparative Genomics of Early-Diverging Mushroom-Forming Fungi Provides Insights into the Origins of Lignocellulose Decay Capabilities.</title>
        <authorList>
            <person name="Nagy L.G."/>
            <person name="Riley R."/>
            <person name="Tritt A."/>
            <person name="Adam C."/>
            <person name="Daum C."/>
            <person name="Floudas D."/>
            <person name="Sun H."/>
            <person name="Yadav J.S."/>
            <person name="Pangilinan J."/>
            <person name="Larsson K.H."/>
            <person name="Matsuura K."/>
            <person name="Barry K."/>
            <person name="Labutti K."/>
            <person name="Kuo R."/>
            <person name="Ohm R.A."/>
            <person name="Bhattacharya S.S."/>
            <person name="Shirouzu T."/>
            <person name="Yoshinaga Y."/>
            <person name="Martin F.M."/>
            <person name="Grigoriev I.V."/>
            <person name="Hibbett D.S."/>
        </authorList>
    </citation>
    <scope>NUCLEOTIDE SEQUENCE [LARGE SCALE GENOMIC DNA]</scope>
    <source>
        <strain evidence="8 9">93-53</strain>
    </source>
</reference>
<dbReference type="OrthoDB" id="1844152at2759"/>
<evidence type="ECO:0000256" key="6">
    <source>
        <dbReference type="PIRSR" id="PIRSR602403-1"/>
    </source>
</evidence>
<dbReference type="AlphaFoldDB" id="A0A165C542"/>
<organism evidence="8 9">
    <name type="scientific">Laetiporus sulphureus 93-53</name>
    <dbReference type="NCBI Taxonomy" id="1314785"/>
    <lineage>
        <taxon>Eukaryota</taxon>
        <taxon>Fungi</taxon>
        <taxon>Dikarya</taxon>
        <taxon>Basidiomycota</taxon>
        <taxon>Agaricomycotina</taxon>
        <taxon>Agaricomycetes</taxon>
        <taxon>Polyporales</taxon>
        <taxon>Laetiporus</taxon>
    </lineage>
</organism>
<evidence type="ECO:0000256" key="5">
    <source>
        <dbReference type="ARBA" id="ARBA00023004"/>
    </source>
</evidence>
<keyword evidence="9" id="KW-1185">Reference proteome</keyword>
<dbReference type="EMBL" id="KV427654">
    <property type="protein sequence ID" value="KZT02220.1"/>
    <property type="molecule type" value="Genomic_DNA"/>
</dbReference>
<protein>
    <submittedName>
        <fullName evidence="8">Cytochrome P450</fullName>
    </submittedName>
</protein>
<evidence type="ECO:0000256" key="2">
    <source>
        <dbReference type="ARBA" id="ARBA00010617"/>
    </source>
</evidence>
<keyword evidence="6 7" id="KW-0349">Heme</keyword>
<dbReference type="InterPro" id="IPR002403">
    <property type="entry name" value="Cyt_P450_E_grp-IV"/>
</dbReference>
<evidence type="ECO:0000313" key="9">
    <source>
        <dbReference type="Proteomes" id="UP000076871"/>
    </source>
</evidence>
<dbReference type="SUPFAM" id="SSF48264">
    <property type="entry name" value="Cytochrome P450"/>
    <property type="match status" value="1"/>
</dbReference>
<evidence type="ECO:0000256" key="1">
    <source>
        <dbReference type="ARBA" id="ARBA00001971"/>
    </source>
</evidence>
<dbReference type="RefSeq" id="XP_040759960.1">
    <property type="nucleotide sequence ID" value="XM_040909822.1"/>
</dbReference>
<dbReference type="PROSITE" id="PS00086">
    <property type="entry name" value="CYTOCHROME_P450"/>
    <property type="match status" value="1"/>
</dbReference>
<gene>
    <name evidence="8" type="ORF">LAESUDRAFT_730403</name>
</gene>